<sequence length="167" mass="18510">MMLGPSQSALNTMTRRIAARRSPIHGNGVFAVAPIRKGEEVIEYKGTLMTHDEADEMYGDGGETGHTFLFTLNEHYLIDANRKGNTARWINHSCAPNCRALVEESTSGDPRKDKVVIEAIRAIKPGEELTYDYGITLDVPHTARLKKLWKCLCGAPNCTGTLLKPKR</sequence>
<dbReference type="GO" id="GO:0005694">
    <property type="term" value="C:chromosome"/>
    <property type="evidence" value="ECO:0007669"/>
    <property type="project" value="UniProtKB-SubCell"/>
</dbReference>
<protein>
    <recommendedName>
        <fullName evidence="10">SET domain-containing protein</fullName>
    </recommendedName>
</protein>
<dbReference type="InterPro" id="IPR003616">
    <property type="entry name" value="Post-SET_dom"/>
</dbReference>
<dbReference type="InterPro" id="IPR001214">
    <property type="entry name" value="SET_dom"/>
</dbReference>
<dbReference type="PROSITE" id="PS50868">
    <property type="entry name" value="POST_SET"/>
    <property type="match status" value="1"/>
</dbReference>
<accession>A0A1I4BLX0</accession>
<dbReference type="SMART" id="SM00317">
    <property type="entry name" value="SET"/>
    <property type="match status" value="1"/>
</dbReference>
<dbReference type="PANTHER" id="PTHR22884">
    <property type="entry name" value="SET DOMAIN PROTEINS"/>
    <property type="match status" value="1"/>
</dbReference>
<proteinExistence type="predicted"/>
<dbReference type="Pfam" id="PF00856">
    <property type="entry name" value="SET"/>
    <property type="match status" value="1"/>
</dbReference>
<dbReference type="GO" id="GO:0032259">
    <property type="term" value="P:methylation"/>
    <property type="evidence" value="ECO:0007669"/>
    <property type="project" value="UniProtKB-KW"/>
</dbReference>
<evidence type="ECO:0008006" key="10">
    <source>
        <dbReference type="Google" id="ProtNLM"/>
    </source>
</evidence>
<evidence type="ECO:0000256" key="2">
    <source>
        <dbReference type="ARBA" id="ARBA00022454"/>
    </source>
</evidence>
<dbReference type="EMBL" id="FOSR01000005">
    <property type="protein sequence ID" value="SFK69725.1"/>
    <property type="molecule type" value="Genomic_DNA"/>
</dbReference>
<evidence type="ECO:0000256" key="3">
    <source>
        <dbReference type="ARBA" id="ARBA00022603"/>
    </source>
</evidence>
<dbReference type="Proteomes" id="UP000198725">
    <property type="component" value="Unassembled WGS sequence"/>
</dbReference>
<dbReference type="InterPro" id="IPR050777">
    <property type="entry name" value="SET2_Histone-Lys_MeTrsfase"/>
</dbReference>
<dbReference type="SUPFAM" id="SSF82199">
    <property type="entry name" value="SET domain"/>
    <property type="match status" value="1"/>
</dbReference>
<dbReference type="PROSITE" id="PS50280">
    <property type="entry name" value="SET"/>
    <property type="match status" value="1"/>
</dbReference>
<dbReference type="InterPro" id="IPR046341">
    <property type="entry name" value="SET_dom_sf"/>
</dbReference>
<dbReference type="GO" id="GO:0008168">
    <property type="term" value="F:methyltransferase activity"/>
    <property type="evidence" value="ECO:0007669"/>
    <property type="project" value="UniProtKB-KW"/>
</dbReference>
<keyword evidence="9" id="KW-1185">Reference proteome</keyword>
<keyword evidence="4" id="KW-0808">Transferase</keyword>
<keyword evidence="5" id="KW-0949">S-adenosyl-L-methionine</keyword>
<keyword evidence="2" id="KW-0158">Chromosome</keyword>
<evidence type="ECO:0000256" key="4">
    <source>
        <dbReference type="ARBA" id="ARBA00022679"/>
    </source>
</evidence>
<dbReference type="Gene3D" id="2.170.270.10">
    <property type="entry name" value="SET domain"/>
    <property type="match status" value="1"/>
</dbReference>
<evidence type="ECO:0000259" key="6">
    <source>
        <dbReference type="PROSITE" id="PS50280"/>
    </source>
</evidence>
<evidence type="ECO:0000259" key="7">
    <source>
        <dbReference type="PROSITE" id="PS50868"/>
    </source>
</evidence>
<feature type="domain" description="SET" evidence="6">
    <location>
        <begin position="15"/>
        <end position="134"/>
    </location>
</feature>
<organism evidence="8 9">
    <name type="scientific">Rhodanobacter glycinis</name>
    <dbReference type="NCBI Taxonomy" id="582702"/>
    <lineage>
        <taxon>Bacteria</taxon>
        <taxon>Pseudomonadati</taxon>
        <taxon>Pseudomonadota</taxon>
        <taxon>Gammaproteobacteria</taxon>
        <taxon>Lysobacterales</taxon>
        <taxon>Rhodanobacteraceae</taxon>
        <taxon>Rhodanobacter</taxon>
    </lineage>
</organism>
<name>A0A1I4BLX0_9GAMM</name>
<reference evidence="9" key="1">
    <citation type="submission" date="2016-10" db="EMBL/GenBank/DDBJ databases">
        <authorList>
            <person name="Varghese N."/>
            <person name="Submissions S."/>
        </authorList>
    </citation>
    <scope>NUCLEOTIDE SEQUENCE [LARGE SCALE GENOMIC DNA]</scope>
    <source>
        <strain evidence="9">MO64</strain>
    </source>
</reference>
<gene>
    <name evidence="8" type="ORF">SAMN05192579_105165</name>
</gene>
<evidence type="ECO:0000256" key="1">
    <source>
        <dbReference type="ARBA" id="ARBA00004286"/>
    </source>
</evidence>
<dbReference type="AlphaFoldDB" id="A0A1I4BLX0"/>
<evidence type="ECO:0000313" key="8">
    <source>
        <dbReference type="EMBL" id="SFK69725.1"/>
    </source>
</evidence>
<evidence type="ECO:0000313" key="9">
    <source>
        <dbReference type="Proteomes" id="UP000198725"/>
    </source>
</evidence>
<keyword evidence="3" id="KW-0489">Methyltransferase</keyword>
<comment type="subcellular location">
    <subcellularLocation>
        <location evidence="1">Chromosome</location>
    </subcellularLocation>
</comment>
<feature type="domain" description="Post-SET" evidence="7">
    <location>
        <begin position="147"/>
        <end position="163"/>
    </location>
</feature>
<evidence type="ECO:0000256" key="5">
    <source>
        <dbReference type="ARBA" id="ARBA00022691"/>
    </source>
</evidence>